<dbReference type="Proteomes" id="UP001200430">
    <property type="component" value="Unassembled WGS sequence"/>
</dbReference>
<organism evidence="1 2">
    <name type="scientific">Dethiosulfovibrio marinus</name>
    <dbReference type="NCBI Taxonomy" id="133532"/>
    <lineage>
        <taxon>Bacteria</taxon>
        <taxon>Thermotogati</taxon>
        <taxon>Synergistota</taxon>
        <taxon>Synergistia</taxon>
        <taxon>Synergistales</taxon>
        <taxon>Dethiosulfovibrionaceae</taxon>
        <taxon>Dethiosulfovibrio</taxon>
    </lineage>
</organism>
<evidence type="ECO:0008006" key="3">
    <source>
        <dbReference type="Google" id="ProtNLM"/>
    </source>
</evidence>
<reference evidence="1 2" key="1">
    <citation type="submission" date="2022-01" db="EMBL/GenBank/DDBJ databases">
        <title>Dethiosulfovibrio faecalis sp. nov., a novel proteolytic, non-sulfur-reducing bacterium isolated from a marine aquaculture solid waste bioreactor.</title>
        <authorList>
            <person name="Grabowski S."/>
            <person name="Apolinario E."/>
            <person name="Schneider N."/>
            <person name="Marshall C.W."/>
            <person name="Sowers K.R."/>
        </authorList>
    </citation>
    <scope>NUCLEOTIDE SEQUENCE [LARGE SCALE GENOMIC DNA]</scope>
    <source>
        <strain evidence="1 2">DSM 12537</strain>
    </source>
</reference>
<gene>
    <name evidence="1" type="ORF">L2W38_02165</name>
</gene>
<protein>
    <recommendedName>
        <fullName evidence="3">Transposase IS4-like domain-containing protein</fullName>
    </recommendedName>
</protein>
<proteinExistence type="predicted"/>
<evidence type="ECO:0000313" key="1">
    <source>
        <dbReference type="EMBL" id="MCF4141624.1"/>
    </source>
</evidence>
<dbReference type="EMBL" id="JAKGUD010000002">
    <property type="protein sequence ID" value="MCF4141624.1"/>
    <property type="molecule type" value="Genomic_DNA"/>
</dbReference>
<sequence>MDLDSVKSGLKRLFLSRVSIHRAVLPEGPRRVAVSSADRSVEVHPLRSPVKLTVSRCAQWRGLRAKGKKLDLFISPPKARGGKTSLSFDVSVGTINLRTERTEARNGLAVIARMPSSRRNRVHWLRGDRRKDLMAVYYPIIKDCLVKSALEKESGDLYIWYNSSCQGSSSQMLCLVSDPGKRPPLAWKWI</sequence>
<comment type="caution">
    <text evidence="1">The sequence shown here is derived from an EMBL/GenBank/DDBJ whole genome shotgun (WGS) entry which is preliminary data.</text>
</comment>
<keyword evidence="2" id="KW-1185">Reference proteome</keyword>
<name>A0ABS9ELP8_9BACT</name>
<evidence type="ECO:0000313" key="2">
    <source>
        <dbReference type="Proteomes" id="UP001200430"/>
    </source>
</evidence>
<dbReference type="RefSeq" id="WP_236098126.1">
    <property type="nucleotide sequence ID" value="NZ_JAKGUD010000002.1"/>
</dbReference>
<accession>A0ABS9ELP8</accession>